<sequence length="385" mass="43127">MYQNKSESPFSERLKDTLALCDARSGTGSEGGLFRVGPLVLAQEILLQHGADPAKTAEAAGLDPVILSDPDNTIPFIVLGRYLEQCVADSRCPNFGYLLGNRVSLETLGLMGWFMKQSPSLGEALEDIAVNQVRYARGATVFFHRYEREARWGYFVYQLGMRAREQICMAAAAVGVRLLKELAPACRYEVHLARAPPPTAEEKRQIEEWFDAKVHFDAECYLLTIPIEELDRPIAGADPAERERLLQLIRDYWLSAPPDFCHLVFRTLVSEVLTGRTSLSQIANQLGMHPRTLGRRLEDCRTSFLMLREAARFEIARQLLVGTRMKLAAISTALGYAEPAVFSRTFRKWSGIAPKKYRSDHSELPPPDGPSSLSCHRVPADDFLP</sequence>
<dbReference type="InterPro" id="IPR032687">
    <property type="entry name" value="AraC-type_N"/>
</dbReference>
<evidence type="ECO:0000259" key="5">
    <source>
        <dbReference type="PROSITE" id="PS01124"/>
    </source>
</evidence>
<evidence type="ECO:0000313" key="6">
    <source>
        <dbReference type="EMBL" id="CAJ0890422.1"/>
    </source>
</evidence>
<organism evidence="6">
    <name type="scientific">freshwater sediment metagenome</name>
    <dbReference type="NCBI Taxonomy" id="556182"/>
    <lineage>
        <taxon>unclassified sequences</taxon>
        <taxon>metagenomes</taxon>
        <taxon>ecological metagenomes</taxon>
    </lineage>
</organism>
<dbReference type="AlphaFoldDB" id="A0AA48M304"/>
<dbReference type="SMART" id="SM00342">
    <property type="entry name" value="HTH_ARAC"/>
    <property type="match status" value="1"/>
</dbReference>
<dbReference type="SUPFAM" id="SSF46689">
    <property type="entry name" value="Homeodomain-like"/>
    <property type="match status" value="1"/>
</dbReference>
<dbReference type="Gene3D" id="1.10.10.60">
    <property type="entry name" value="Homeodomain-like"/>
    <property type="match status" value="1"/>
</dbReference>
<dbReference type="Pfam" id="PF12625">
    <property type="entry name" value="Arabinose_bd"/>
    <property type="match status" value="1"/>
</dbReference>
<feature type="domain" description="HTH araC/xylS-type" evidence="5">
    <location>
        <begin position="262"/>
        <end position="360"/>
    </location>
</feature>
<evidence type="ECO:0000256" key="2">
    <source>
        <dbReference type="ARBA" id="ARBA00023125"/>
    </source>
</evidence>
<proteinExistence type="predicted"/>
<name>A0AA48M304_9ZZZZ</name>
<keyword evidence="2" id="KW-0238">DNA-binding</keyword>
<dbReference type="InterPro" id="IPR009057">
    <property type="entry name" value="Homeodomain-like_sf"/>
</dbReference>
<evidence type="ECO:0000256" key="4">
    <source>
        <dbReference type="SAM" id="MobiDB-lite"/>
    </source>
</evidence>
<dbReference type="GO" id="GO:0005829">
    <property type="term" value="C:cytosol"/>
    <property type="evidence" value="ECO:0007669"/>
    <property type="project" value="TreeGrafter"/>
</dbReference>
<dbReference type="GO" id="GO:0000976">
    <property type="term" value="F:transcription cis-regulatory region binding"/>
    <property type="evidence" value="ECO:0007669"/>
    <property type="project" value="TreeGrafter"/>
</dbReference>
<dbReference type="Pfam" id="PF12833">
    <property type="entry name" value="HTH_18"/>
    <property type="match status" value="1"/>
</dbReference>
<gene>
    <name evidence="6" type="ORF">AMST5_04049</name>
</gene>
<dbReference type="EMBL" id="OY288114">
    <property type="protein sequence ID" value="CAJ0890422.1"/>
    <property type="molecule type" value="Genomic_DNA"/>
</dbReference>
<dbReference type="PANTHER" id="PTHR47894">
    <property type="entry name" value="HTH-TYPE TRANSCRIPTIONAL REGULATOR GADX"/>
    <property type="match status" value="1"/>
</dbReference>
<evidence type="ECO:0000256" key="3">
    <source>
        <dbReference type="ARBA" id="ARBA00023163"/>
    </source>
</evidence>
<dbReference type="PANTHER" id="PTHR47894:SF4">
    <property type="entry name" value="HTH-TYPE TRANSCRIPTIONAL REGULATOR GADX"/>
    <property type="match status" value="1"/>
</dbReference>
<protein>
    <recommendedName>
        <fullName evidence="5">HTH araC/xylS-type domain-containing protein</fullName>
    </recommendedName>
</protein>
<evidence type="ECO:0000256" key="1">
    <source>
        <dbReference type="ARBA" id="ARBA00023015"/>
    </source>
</evidence>
<dbReference type="PROSITE" id="PS01124">
    <property type="entry name" value="HTH_ARAC_FAMILY_2"/>
    <property type="match status" value="1"/>
</dbReference>
<dbReference type="InterPro" id="IPR018060">
    <property type="entry name" value="HTH_AraC"/>
</dbReference>
<feature type="region of interest" description="Disordered" evidence="4">
    <location>
        <begin position="356"/>
        <end position="385"/>
    </location>
</feature>
<accession>A0AA48M304</accession>
<keyword evidence="3" id="KW-0804">Transcription</keyword>
<keyword evidence="1" id="KW-0805">Transcription regulation</keyword>
<dbReference type="GO" id="GO:0003700">
    <property type="term" value="F:DNA-binding transcription factor activity"/>
    <property type="evidence" value="ECO:0007669"/>
    <property type="project" value="InterPro"/>
</dbReference>
<reference evidence="6" key="1">
    <citation type="submission" date="2023-07" db="EMBL/GenBank/DDBJ databases">
        <authorList>
            <person name="Pelsma A.J. K."/>
        </authorList>
    </citation>
    <scope>NUCLEOTIDE SEQUENCE</scope>
</reference>